<dbReference type="PANTHER" id="PTHR38477">
    <property type="entry name" value="HYPOTHETICAL EXPORTED PROTEIN"/>
    <property type="match status" value="1"/>
</dbReference>
<comment type="caution">
    <text evidence="1">The sequence shown here is derived from an EMBL/GenBank/DDBJ whole genome shotgun (WGS) entry which is preliminary data.</text>
</comment>
<gene>
    <name evidence="1" type="ORF">IB285_00505</name>
</gene>
<organism evidence="1 2">
    <name type="scientific">Erythrobacter rubeus</name>
    <dbReference type="NCBI Taxonomy" id="2760803"/>
    <lineage>
        <taxon>Bacteria</taxon>
        <taxon>Pseudomonadati</taxon>
        <taxon>Pseudomonadota</taxon>
        <taxon>Alphaproteobacteria</taxon>
        <taxon>Sphingomonadales</taxon>
        <taxon>Erythrobacteraceae</taxon>
        <taxon>Erythrobacter/Porphyrobacter group</taxon>
        <taxon>Erythrobacter</taxon>
    </lineage>
</organism>
<dbReference type="InterPro" id="IPR006311">
    <property type="entry name" value="TAT_signal"/>
</dbReference>
<dbReference type="Pfam" id="PF13645">
    <property type="entry name" value="YkuD_2"/>
    <property type="match status" value="1"/>
</dbReference>
<dbReference type="Proteomes" id="UP000635384">
    <property type="component" value="Unassembled WGS sequence"/>
</dbReference>
<keyword evidence="2" id="KW-1185">Reference proteome</keyword>
<proteinExistence type="predicted"/>
<accession>A0ABR8KRB8</accession>
<dbReference type="EMBL" id="JACXLC010000001">
    <property type="protein sequence ID" value="MBD2840731.1"/>
    <property type="molecule type" value="Genomic_DNA"/>
</dbReference>
<evidence type="ECO:0000313" key="1">
    <source>
        <dbReference type="EMBL" id="MBD2840731.1"/>
    </source>
</evidence>
<protein>
    <submittedName>
        <fullName evidence="1">Murein L,D-transpeptidase catalytic domain family protein</fullName>
    </submittedName>
</protein>
<reference evidence="1 2" key="1">
    <citation type="submission" date="2020-09" db="EMBL/GenBank/DDBJ databases">
        <authorList>
            <person name="Yoon J.-W."/>
        </authorList>
    </citation>
    <scope>NUCLEOTIDE SEQUENCE [LARGE SCALE GENOMIC DNA]</scope>
    <source>
        <strain evidence="1 2">KMU-140</strain>
    </source>
</reference>
<sequence length="226" mass="25162">MKRRDLLKTGIAAGAALSLPASVAAAPRKGSERDRKLFELAKRELDRAGDVIWKKDIVGIADFGVHSAEKRFHFVNLDREEVQSFHVSHGTGSDPEHDGWLNNYSNVEGSNATSKGAYITWEWYVGRYGTSVRLGGLDPTNEAALRRYIVMHRAKYAEPSHIDRWGRLGRSNGCFALGEEQFRVALLNLSGGRLLYADSLGWSDNSLELLQPDEPNATQRYVPGSF</sequence>
<evidence type="ECO:0000313" key="2">
    <source>
        <dbReference type="Proteomes" id="UP000635384"/>
    </source>
</evidence>
<dbReference type="InterPro" id="IPR032676">
    <property type="entry name" value="YkuD_2"/>
</dbReference>
<dbReference type="PANTHER" id="PTHR38477:SF1">
    <property type="entry name" value="MUREIN L,D-TRANSPEPTIDASE CATALYTIC DOMAIN FAMILY PROTEIN"/>
    <property type="match status" value="1"/>
</dbReference>
<dbReference type="RefSeq" id="WP_190786343.1">
    <property type="nucleotide sequence ID" value="NZ_JACXLC010000001.1"/>
</dbReference>
<dbReference type="PROSITE" id="PS51318">
    <property type="entry name" value="TAT"/>
    <property type="match status" value="1"/>
</dbReference>
<name>A0ABR8KRB8_9SPHN</name>